<gene>
    <name evidence="2" type="ORF">Tci_053637</name>
</gene>
<name>A0A6L2N7S7_TANCI</name>
<organism evidence="2">
    <name type="scientific">Tanacetum cinerariifolium</name>
    <name type="common">Dalmatian daisy</name>
    <name type="synonym">Chrysanthemum cinerariifolium</name>
    <dbReference type="NCBI Taxonomy" id="118510"/>
    <lineage>
        <taxon>Eukaryota</taxon>
        <taxon>Viridiplantae</taxon>
        <taxon>Streptophyta</taxon>
        <taxon>Embryophyta</taxon>
        <taxon>Tracheophyta</taxon>
        <taxon>Spermatophyta</taxon>
        <taxon>Magnoliopsida</taxon>
        <taxon>eudicotyledons</taxon>
        <taxon>Gunneridae</taxon>
        <taxon>Pentapetalae</taxon>
        <taxon>asterids</taxon>
        <taxon>campanulids</taxon>
        <taxon>Asterales</taxon>
        <taxon>Asteraceae</taxon>
        <taxon>Asteroideae</taxon>
        <taxon>Anthemideae</taxon>
        <taxon>Anthemidinae</taxon>
        <taxon>Tanacetum</taxon>
    </lineage>
</organism>
<accession>A0A6L2N7S7</accession>
<dbReference type="EMBL" id="BKCJ010008329">
    <property type="protein sequence ID" value="GEU81659.1"/>
    <property type="molecule type" value="Genomic_DNA"/>
</dbReference>
<feature type="region of interest" description="Disordered" evidence="1">
    <location>
        <begin position="167"/>
        <end position="230"/>
    </location>
</feature>
<proteinExistence type="predicted"/>
<evidence type="ECO:0000256" key="1">
    <source>
        <dbReference type="SAM" id="MobiDB-lite"/>
    </source>
</evidence>
<feature type="region of interest" description="Disordered" evidence="1">
    <location>
        <begin position="372"/>
        <end position="392"/>
    </location>
</feature>
<sequence>SPFQPKLLHSSKHKPEPRLTKVFKAKYNKVKTKLALFSSTGLAPSSSSGKNKGLIVETYDWDEEDVSYNDNEATEVKALMTFTDEEKFSLAKKVPTMVNRSRFLFKSSNKVNQSISEQIPTQKNKILGIDHLTKDTSNSRPKDSVFVKSSADNSDISITGCNKPKLSGAEDFTLSNHDTGKVSSNESQRNTTDHSVVISDSSVTDYDSADESSVSSTLLPPLEKLTGDEPISGPNTIKSILKSKSTFKAKTLKGIIINEPSSAPARGNKSSLASKTHSAPVGKLKNVKIEDDSPLAIVMKELNELKLQISKKKSSYSRKMLNRIISLRRGINHRNPQHVTNNYETCGSNVHTTSDHNDIEWFRKRETFQAKNESSSALRSNTPTKRWISRQN</sequence>
<comment type="caution">
    <text evidence="2">The sequence shown here is derived from an EMBL/GenBank/DDBJ whole genome shotgun (WGS) entry which is preliminary data.</text>
</comment>
<feature type="non-terminal residue" evidence="2">
    <location>
        <position position="1"/>
    </location>
</feature>
<evidence type="ECO:0000313" key="2">
    <source>
        <dbReference type="EMBL" id="GEU81659.1"/>
    </source>
</evidence>
<dbReference type="AlphaFoldDB" id="A0A6L2N7S7"/>
<feature type="compositionally biased region" description="Polar residues" evidence="1">
    <location>
        <begin position="173"/>
        <end position="218"/>
    </location>
</feature>
<protein>
    <submittedName>
        <fullName evidence="2">Uncharacterized protein</fullName>
    </submittedName>
</protein>
<reference evidence="2" key="1">
    <citation type="journal article" date="2019" name="Sci. Rep.">
        <title>Draft genome of Tanacetum cinerariifolium, the natural source of mosquito coil.</title>
        <authorList>
            <person name="Yamashiro T."/>
            <person name="Shiraishi A."/>
            <person name="Satake H."/>
            <person name="Nakayama K."/>
        </authorList>
    </citation>
    <scope>NUCLEOTIDE SEQUENCE</scope>
</reference>